<sequence>MRFSGDDRKHRLYALRMEELSNRMERSIYMWFWQANNQELSLQRLGNTRWGSHYRILLCMVDLFPSIVEVLEYIQNKGVEDSKRRQAYGLLKYFHTFDCIFYIQLMLLILGLIKNLSMALQRKDQDILNAMSLVESTKRELQNLRNDGWDSFMDKVFSFCEKHDAEILNMEEDFVDSKRPRQKTHITNLHQYKVNCFYTVLDLQLQEFNDRFTEVNTDMLICMASLSPIGSFREFDKEKLVRLAKLYPEDFSVEECLSLEHQLGIYIDNVREDKMFDNLKNLGDISRLMVETQKHLSHPLVYRLLKLVLTLYVATARVERCFSTMKLVKTATRNRIGDQFLSDYLVCYIEKELLDFVTNEIVIKRFQSMSERRVCL</sequence>
<dbReference type="PANTHER" id="PTHR11697">
    <property type="entry name" value="GENERAL TRANSCRIPTION FACTOR 2-RELATED ZINC FINGER PROTEIN"/>
    <property type="match status" value="1"/>
</dbReference>
<reference evidence="3" key="1">
    <citation type="journal article" date="2014" name="Nat. Commun.">
        <title>The emerging biofuel crop Camelina sativa retains a highly undifferentiated hexaploid genome structure.</title>
        <authorList>
            <person name="Kagale S."/>
            <person name="Koh C."/>
            <person name="Nixon J."/>
            <person name="Bollina V."/>
            <person name="Clarke W.E."/>
            <person name="Tuteja R."/>
            <person name="Spillane C."/>
            <person name="Robinson S.J."/>
            <person name="Links M.G."/>
            <person name="Clarke C."/>
            <person name="Higgins E.E."/>
            <person name="Huebert T."/>
            <person name="Sharpe A.G."/>
            <person name="Parkin I.A."/>
        </authorList>
    </citation>
    <scope>NUCLEOTIDE SEQUENCE [LARGE SCALE GENOMIC DNA]</scope>
    <source>
        <strain evidence="3">cv. DH55</strain>
    </source>
</reference>
<dbReference type="InterPro" id="IPR012337">
    <property type="entry name" value="RNaseH-like_sf"/>
</dbReference>
<dbReference type="GeneID" id="104700378"/>
<feature type="transmembrane region" description="Helical" evidence="1">
    <location>
        <begin position="94"/>
        <end position="113"/>
    </location>
</feature>
<keyword evidence="3" id="KW-1185">Reference proteome</keyword>
<keyword evidence="1" id="KW-0812">Transmembrane</keyword>
<evidence type="ECO:0000256" key="1">
    <source>
        <dbReference type="SAM" id="Phobius"/>
    </source>
</evidence>
<dbReference type="RefSeq" id="XP_019082542.1">
    <property type="nucleotide sequence ID" value="XM_019226997.1"/>
</dbReference>
<organism evidence="3 4">
    <name type="scientific">Camelina sativa</name>
    <name type="common">False flax</name>
    <name type="synonym">Myagrum sativum</name>
    <dbReference type="NCBI Taxonomy" id="90675"/>
    <lineage>
        <taxon>Eukaryota</taxon>
        <taxon>Viridiplantae</taxon>
        <taxon>Streptophyta</taxon>
        <taxon>Embryophyta</taxon>
        <taxon>Tracheophyta</taxon>
        <taxon>Spermatophyta</taxon>
        <taxon>Magnoliopsida</taxon>
        <taxon>eudicotyledons</taxon>
        <taxon>Gunneridae</taxon>
        <taxon>Pentapetalae</taxon>
        <taxon>rosids</taxon>
        <taxon>malvids</taxon>
        <taxon>Brassicales</taxon>
        <taxon>Brassicaceae</taxon>
        <taxon>Camelineae</taxon>
        <taxon>Camelina</taxon>
    </lineage>
</organism>
<reference evidence="4" key="2">
    <citation type="submission" date="2025-08" db="UniProtKB">
        <authorList>
            <consortium name="RefSeq"/>
        </authorList>
    </citation>
    <scope>IDENTIFICATION</scope>
    <source>
        <tissue evidence="4">Leaf</tissue>
    </source>
</reference>
<feature type="domain" description="HAT C-terminal dimerisation" evidence="2">
    <location>
        <begin position="293"/>
        <end position="351"/>
    </location>
</feature>
<name>A0ABM1Q704_CAMSA</name>
<evidence type="ECO:0000313" key="3">
    <source>
        <dbReference type="Proteomes" id="UP000694864"/>
    </source>
</evidence>
<dbReference type="Pfam" id="PF05699">
    <property type="entry name" value="Dimer_Tnp_hAT"/>
    <property type="match status" value="1"/>
</dbReference>
<evidence type="ECO:0000259" key="2">
    <source>
        <dbReference type="Pfam" id="PF05699"/>
    </source>
</evidence>
<protein>
    <submittedName>
        <fullName evidence="4">Uncharacterized protein LOC104700378</fullName>
    </submittedName>
</protein>
<gene>
    <name evidence="4" type="primary">LOC104700378</name>
</gene>
<dbReference type="SUPFAM" id="SSF53098">
    <property type="entry name" value="Ribonuclease H-like"/>
    <property type="match status" value="1"/>
</dbReference>
<keyword evidence="1" id="KW-1133">Transmembrane helix</keyword>
<dbReference type="Proteomes" id="UP000694864">
    <property type="component" value="Chromosome 7"/>
</dbReference>
<dbReference type="InterPro" id="IPR055298">
    <property type="entry name" value="AtLOH3-like"/>
</dbReference>
<proteinExistence type="predicted"/>
<dbReference type="PANTHER" id="PTHR11697:SF230">
    <property type="entry name" value="ZINC FINGER, MYM DOMAIN CONTAINING 1"/>
    <property type="match status" value="1"/>
</dbReference>
<accession>A0ABM1Q704</accession>
<dbReference type="InterPro" id="IPR008906">
    <property type="entry name" value="HATC_C_dom"/>
</dbReference>
<keyword evidence="1" id="KW-0472">Membrane</keyword>
<evidence type="ECO:0000313" key="4">
    <source>
        <dbReference type="RefSeq" id="XP_019082542.1"/>
    </source>
</evidence>